<protein>
    <submittedName>
        <fullName evidence="2">Uncharacterized protein</fullName>
    </submittedName>
</protein>
<reference evidence="2 3" key="1">
    <citation type="submission" date="2015-01" db="EMBL/GenBank/DDBJ databases">
        <title>Evolution of Trichinella species and genotypes.</title>
        <authorList>
            <person name="Korhonen P.K."/>
            <person name="Edoardo P."/>
            <person name="Giuseppe L.R."/>
            <person name="Gasser R.B."/>
        </authorList>
    </citation>
    <scope>NUCLEOTIDE SEQUENCE [LARGE SCALE GENOMIC DNA]</scope>
    <source>
        <strain evidence="2">ISS1980</strain>
    </source>
</reference>
<name>A0A0V1N7W8_9BILA</name>
<evidence type="ECO:0000313" key="2">
    <source>
        <dbReference type="EMBL" id="KRZ79967.1"/>
    </source>
</evidence>
<comment type="caution">
    <text evidence="2">The sequence shown here is derived from an EMBL/GenBank/DDBJ whole genome shotgun (WGS) entry which is preliminary data.</text>
</comment>
<dbReference type="AlphaFoldDB" id="A0A0V1N7W8"/>
<sequence length="106" mass="11389">MDAGNYLSYSNSSSLQVFGVVITLAATVALLLLCGWCRKKKNDGAPSTEKVEPMLVCLPSVPCYPEQIEAKQLILMVIPDYNAAIFIPTLVSSPLTAFLPSMVSPP</sequence>
<dbReference type="Proteomes" id="UP000054843">
    <property type="component" value="Unassembled WGS sequence"/>
</dbReference>
<proteinExistence type="predicted"/>
<evidence type="ECO:0000256" key="1">
    <source>
        <dbReference type="SAM" id="Phobius"/>
    </source>
</evidence>
<keyword evidence="1" id="KW-1133">Transmembrane helix</keyword>
<organism evidence="2 3">
    <name type="scientific">Trichinella papuae</name>
    <dbReference type="NCBI Taxonomy" id="268474"/>
    <lineage>
        <taxon>Eukaryota</taxon>
        <taxon>Metazoa</taxon>
        <taxon>Ecdysozoa</taxon>
        <taxon>Nematoda</taxon>
        <taxon>Enoplea</taxon>
        <taxon>Dorylaimia</taxon>
        <taxon>Trichinellida</taxon>
        <taxon>Trichinellidae</taxon>
        <taxon>Trichinella</taxon>
    </lineage>
</organism>
<keyword evidence="1" id="KW-0812">Transmembrane</keyword>
<accession>A0A0V1N7W8</accession>
<gene>
    <name evidence="2" type="ORF">T10_8346</name>
</gene>
<feature type="transmembrane region" description="Helical" evidence="1">
    <location>
        <begin position="15"/>
        <end position="37"/>
    </location>
</feature>
<keyword evidence="3" id="KW-1185">Reference proteome</keyword>
<keyword evidence="1" id="KW-0472">Membrane</keyword>
<dbReference type="EMBL" id="JYDO01000004">
    <property type="protein sequence ID" value="KRZ79967.1"/>
    <property type="molecule type" value="Genomic_DNA"/>
</dbReference>
<evidence type="ECO:0000313" key="3">
    <source>
        <dbReference type="Proteomes" id="UP000054843"/>
    </source>
</evidence>